<keyword evidence="5 7" id="KW-0472">Membrane</keyword>
<comment type="caution">
    <text evidence="8">The sequence shown here is derived from an EMBL/GenBank/DDBJ whole genome shotgun (WGS) entry which is preliminary data.</text>
</comment>
<feature type="region of interest" description="Disordered" evidence="6">
    <location>
        <begin position="99"/>
        <end position="243"/>
    </location>
</feature>
<dbReference type="InterPro" id="IPR042217">
    <property type="entry name" value="T4SS_VirB10/TrbI"/>
</dbReference>
<feature type="compositionally biased region" description="Polar residues" evidence="6">
    <location>
        <begin position="32"/>
        <end position="41"/>
    </location>
</feature>
<feature type="compositionally biased region" description="Polar residues" evidence="6">
    <location>
        <begin position="139"/>
        <end position="156"/>
    </location>
</feature>
<dbReference type="EMBL" id="JAVDRD010000007">
    <property type="protein sequence ID" value="MDR6511963.1"/>
    <property type="molecule type" value="Genomic_DNA"/>
</dbReference>
<dbReference type="Pfam" id="PF03743">
    <property type="entry name" value="TrbI"/>
    <property type="match status" value="1"/>
</dbReference>
<accession>A0ABU1MP96</accession>
<evidence type="ECO:0000256" key="1">
    <source>
        <dbReference type="ARBA" id="ARBA00004167"/>
    </source>
</evidence>
<evidence type="ECO:0000256" key="5">
    <source>
        <dbReference type="ARBA" id="ARBA00023136"/>
    </source>
</evidence>
<proteinExistence type="inferred from homology"/>
<keyword evidence="4 7" id="KW-1133">Transmembrane helix</keyword>
<dbReference type="CDD" id="cd16429">
    <property type="entry name" value="VirB10"/>
    <property type="match status" value="1"/>
</dbReference>
<comment type="subcellular location">
    <subcellularLocation>
        <location evidence="1">Membrane</location>
        <topology evidence="1">Single-pass membrane protein</topology>
    </subcellularLocation>
</comment>
<name>A0ABU1MP96_9SPHN</name>
<feature type="region of interest" description="Disordered" evidence="6">
    <location>
        <begin position="1"/>
        <end position="48"/>
    </location>
</feature>
<sequence length="455" mass="46943">MTARERSQHAVADHGATARDGEPDGEPDSESPAAQNQQASNGAVPHDGRGRLRAAAAAMVRLRPAWPVVERLSRKAVLALTATGAALVALAFAFGLQGGRASSEADTPPVASAQPGNVLAKAPRDYTEVPRLASVLPGDQTQASDQPDPRSGSTRPHAQPMAEKPGSRPAATPAGPSGEGVAAARQRRQAERDAARQSRLFASEAVHRGDSLAETGGASEQQPAAGAMLPAGQTGSPPPSVTDARQAFLDRPGSASTISAARLVPPGGEAVLQAGSVIPAALITGLRSDLPGQITAQVTQNVYDSLSGTQLLVPQGARLIGEYDAAIAAGQHRALLVWTRLILPDGRSLDLARLPGTDPAGQAGLEDRTDFHWGGIMRAAAVSTLLAVGADWGSDSDDALVRALRQGGQDSFNRAGTQIVARALDVPPTLTIRPGYPVRVLVTRDLVFEASGDRP</sequence>
<evidence type="ECO:0000256" key="7">
    <source>
        <dbReference type="SAM" id="Phobius"/>
    </source>
</evidence>
<evidence type="ECO:0000313" key="8">
    <source>
        <dbReference type="EMBL" id="MDR6511963.1"/>
    </source>
</evidence>
<gene>
    <name evidence="8" type="ORF">J2792_002846</name>
</gene>
<protein>
    <submittedName>
        <fullName evidence="8">Type IV secretion system protein VirB10</fullName>
    </submittedName>
</protein>
<feature type="transmembrane region" description="Helical" evidence="7">
    <location>
        <begin position="76"/>
        <end position="96"/>
    </location>
</feature>
<reference evidence="8 9" key="1">
    <citation type="submission" date="2023-07" db="EMBL/GenBank/DDBJ databases">
        <title>Sorghum-associated microbial communities from plants grown in Nebraska, USA.</title>
        <authorList>
            <person name="Schachtman D."/>
        </authorList>
    </citation>
    <scope>NUCLEOTIDE SEQUENCE [LARGE SCALE GENOMIC DNA]</scope>
    <source>
        <strain evidence="8 9">DS1027</strain>
    </source>
</reference>
<keyword evidence="9" id="KW-1185">Reference proteome</keyword>
<organism evidence="8 9">
    <name type="scientific">Novosphingobium capsulatum</name>
    <dbReference type="NCBI Taxonomy" id="13688"/>
    <lineage>
        <taxon>Bacteria</taxon>
        <taxon>Pseudomonadati</taxon>
        <taxon>Pseudomonadota</taxon>
        <taxon>Alphaproteobacteria</taxon>
        <taxon>Sphingomonadales</taxon>
        <taxon>Sphingomonadaceae</taxon>
        <taxon>Novosphingobium</taxon>
    </lineage>
</organism>
<evidence type="ECO:0000313" key="9">
    <source>
        <dbReference type="Proteomes" id="UP001184150"/>
    </source>
</evidence>
<feature type="compositionally biased region" description="Basic and acidic residues" evidence="6">
    <location>
        <begin position="1"/>
        <end position="22"/>
    </location>
</feature>
<evidence type="ECO:0000256" key="6">
    <source>
        <dbReference type="SAM" id="MobiDB-lite"/>
    </source>
</evidence>
<dbReference type="RefSeq" id="WP_309805661.1">
    <property type="nucleotide sequence ID" value="NZ_JAVDRD010000007.1"/>
</dbReference>
<dbReference type="Proteomes" id="UP001184150">
    <property type="component" value="Unassembled WGS sequence"/>
</dbReference>
<evidence type="ECO:0000256" key="3">
    <source>
        <dbReference type="ARBA" id="ARBA00022692"/>
    </source>
</evidence>
<dbReference type="Gene3D" id="2.40.128.260">
    <property type="entry name" value="Type IV secretion system, VirB10/TraB/TrbI"/>
    <property type="match status" value="1"/>
</dbReference>
<keyword evidence="3 7" id="KW-0812">Transmembrane</keyword>
<evidence type="ECO:0000256" key="2">
    <source>
        <dbReference type="ARBA" id="ARBA00010265"/>
    </source>
</evidence>
<evidence type="ECO:0000256" key="4">
    <source>
        <dbReference type="ARBA" id="ARBA00022989"/>
    </source>
</evidence>
<comment type="similarity">
    <text evidence="2">Belongs to the TrbI/VirB10 family.</text>
</comment>
<dbReference type="InterPro" id="IPR005498">
    <property type="entry name" value="T4SS_VirB10/TraB/TrbI"/>
</dbReference>